<dbReference type="SMART" id="SM01265">
    <property type="entry name" value="Mab-21"/>
    <property type="match status" value="1"/>
</dbReference>
<sequence length="656" mass="75869">MGETFIKQMKNHILHKCLTVKIGCQETISLRQQMFIIQDIVNGFGDVDSFSISSGSLAEGLNFKTSDEDIMLVLKHVDIIQETKKIDSTDKSSHVRMEPFHSRPGFARLFLISENCNNDYLLKAIDNRLPSSRMLSSRLFRRVFLVPGQEEHGPCVSDGIFDFAVCLYCPSWPSSANAFFERRRPNSWPSKVMLHTIQEDGCFLVPVGPRNCEQYDILWRISFSVSERRLVLSFNHTQMLVYGLLKIMLKNYIQKWERLADLLCSYFLKTALFFAIESTAHLKWTPSNILLCVKTTVGKIMEWVAHCYCPNYFIPENNMFIGKINIKNNRDLLDILRLIRDRTFQTLIQLVPLDVTLSVSFLNEAQRQQLEEADLDLLCYRVSHIYPFDSRHIASLAALRLEELISKETNPFLRGVLMKFRTSTHHELAQMIRPSGTNKTSYKETRTQKCHLRIAGRVDMTSSNLLLASFYYCQGQYTKTRDLILKLLSKQTTNVINLRSHDISDTDFEAYKENLCGRGYDFRRKMVISTMNCVIMLDDSSLCPPEFAEEVQFYRPLFIFPPLVFAYTLLFLSCKKLNNRKQAIEALKKLKLVVDNEDHIHFQQTSNASTILGVCYEIQGDLNNAVLYYSSATQKSYTCKSAQKRLDRLRRQHCLS</sequence>
<evidence type="ECO:0000259" key="4">
    <source>
        <dbReference type="Pfam" id="PF20266"/>
    </source>
</evidence>
<dbReference type="SUPFAM" id="SSF48452">
    <property type="entry name" value="TPR-like"/>
    <property type="match status" value="1"/>
</dbReference>
<accession>A0AA88Y865</accession>
<name>A0AA88Y865_PINIB</name>
<dbReference type="Pfam" id="PF20266">
    <property type="entry name" value="Mab-21_C"/>
    <property type="match status" value="1"/>
</dbReference>
<dbReference type="PANTHER" id="PTHR10656">
    <property type="entry name" value="CELL FATE DETERMINING PROTEIN MAB21-RELATED"/>
    <property type="match status" value="1"/>
</dbReference>
<dbReference type="InterPro" id="IPR046906">
    <property type="entry name" value="Mab-21_HhH/H2TH-like"/>
</dbReference>
<keyword evidence="2" id="KW-0472">Membrane</keyword>
<comment type="caution">
    <text evidence="5">The sequence shown here is derived from an EMBL/GenBank/DDBJ whole genome shotgun (WGS) entry which is preliminary data.</text>
</comment>
<dbReference type="PANTHER" id="PTHR10656:SF69">
    <property type="entry name" value="MAB-21-LIKE HHH_H2TH-LIKE DOMAIN-CONTAINING PROTEIN"/>
    <property type="match status" value="1"/>
</dbReference>
<comment type="similarity">
    <text evidence="1">Belongs to the mab-21 family.</text>
</comment>
<evidence type="ECO:0000259" key="3">
    <source>
        <dbReference type="Pfam" id="PF03281"/>
    </source>
</evidence>
<dbReference type="InterPro" id="IPR011990">
    <property type="entry name" value="TPR-like_helical_dom_sf"/>
</dbReference>
<feature type="domain" description="Mab-21-like nucleotidyltransferase" evidence="3">
    <location>
        <begin position="162"/>
        <end position="230"/>
    </location>
</feature>
<dbReference type="Proteomes" id="UP001186944">
    <property type="component" value="Unassembled WGS sequence"/>
</dbReference>
<evidence type="ECO:0000256" key="2">
    <source>
        <dbReference type="SAM" id="Phobius"/>
    </source>
</evidence>
<reference evidence="5" key="1">
    <citation type="submission" date="2019-08" db="EMBL/GenBank/DDBJ databases">
        <title>The improved chromosome-level genome for the pearl oyster Pinctada fucata martensii using PacBio sequencing and Hi-C.</title>
        <authorList>
            <person name="Zheng Z."/>
        </authorList>
    </citation>
    <scope>NUCLEOTIDE SEQUENCE</scope>
    <source>
        <strain evidence="5">ZZ-2019</strain>
        <tissue evidence="5">Adductor muscle</tissue>
    </source>
</reference>
<evidence type="ECO:0000256" key="1">
    <source>
        <dbReference type="ARBA" id="ARBA00008307"/>
    </source>
</evidence>
<keyword evidence="6" id="KW-1185">Reference proteome</keyword>
<evidence type="ECO:0000313" key="5">
    <source>
        <dbReference type="EMBL" id="KAK3100406.1"/>
    </source>
</evidence>
<feature type="transmembrane region" description="Helical" evidence="2">
    <location>
        <begin position="553"/>
        <end position="572"/>
    </location>
</feature>
<dbReference type="InterPro" id="IPR024810">
    <property type="entry name" value="MAB21L/cGLR"/>
</dbReference>
<dbReference type="InterPro" id="IPR046903">
    <property type="entry name" value="Mab-21-like_nuc_Trfase"/>
</dbReference>
<dbReference type="EMBL" id="VSWD01000006">
    <property type="protein sequence ID" value="KAK3100406.1"/>
    <property type="molecule type" value="Genomic_DNA"/>
</dbReference>
<dbReference type="Gene3D" id="1.10.1410.40">
    <property type="match status" value="1"/>
</dbReference>
<feature type="domain" description="Mab-21-like HhH/H2TH-like" evidence="4">
    <location>
        <begin position="245"/>
        <end position="332"/>
    </location>
</feature>
<gene>
    <name evidence="5" type="ORF">FSP39_019348</name>
</gene>
<evidence type="ECO:0008006" key="7">
    <source>
        <dbReference type="Google" id="ProtNLM"/>
    </source>
</evidence>
<dbReference type="Pfam" id="PF03281">
    <property type="entry name" value="Mab-21"/>
    <property type="match status" value="1"/>
</dbReference>
<evidence type="ECO:0000313" key="6">
    <source>
        <dbReference type="Proteomes" id="UP001186944"/>
    </source>
</evidence>
<proteinExistence type="inferred from homology"/>
<keyword evidence="2" id="KW-0812">Transmembrane</keyword>
<dbReference type="AlphaFoldDB" id="A0AA88Y865"/>
<protein>
    <recommendedName>
        <fullName evidence="7">Cyclic GMP-AMP synthase</fullName>
    </recommendedName>
</protein>
<keyword evidence="2" id="KW-1133">Transmembrane helix</keyword>
<organism evidence="5 6">
    <name type="scientific">Pinctada imbricata</name>
    <name type="common">Atlantic pearl-oyster</name>
    <name type="synonym">Pinctada martensii</name>
    <dbReference type="NCBI Taxonomy" id="66713"/>
    <lineage>
        <taxon>Eukaryota</taxon>
        <taxon>Metazoa</taxon>
        <taxon>Spiralia</taxon>
        <taxon>Lophotrochozoa</taxon>
        <taxon>Mollusca</taxon>
        <taxon>Bivalvia</taxon>
        <taxon>Autobranchia</taxon>
        <taxon>Pteriomorphia</taxon>
        <taxon>Pterioida</taxon>
        <taxon>Pterioidea</taxon>
        <taxon>Pteriidae</taxon>
        <taxon>Pinctada</taxon>
    </lineage>
</organism>